<comment type="similarity">
    <text evidence="2">Belongs to the NOP14 family.</text>
</comment>
<feature type="compositionally biased region" description="Basic and acidic residues" evidence="7">
    <location>
        <begin position="790"/>
        <end position="799"/>
    </location>
</feature>
<feature type="compositionally biased region" description="Basic and acidic residues" evidence="7">
    <location>
        <begin position="34"/>
        <end position="43"/>
    </location>
</feature>
<dbReference type="GeneID" id="88176212"/>
<feature type="compositionally biased region" description="Acidic residues" evidence="7">
    <location>
        <begin position="323"/>
        <end position="360"/>
    </location>
</feature>
<dbReference type="AlphaFoldDB" id="A0AAX4HH56"/>
<dbReference type="GO" id="GO:0030490">
    <property type="term" value="P:maturation of SSU-rRNA"/>
    <property type="evidence" value="ECO:0007669"/>
    <property type="project" value="TreeGrafter"/>
</dbReference>
<keyword evidence="4" id="KW-0698">rRNA processing</keyword>
<accession>A0AAX4HH56</accession>
<gene>
    <name evidence="8" type="ORF">PUMCH_005154</name>
</gene>
<organism evidence="8 9">
    <name type="scientific">Australozyma saopauloensis</name>
    <dbReference type="NCBI Taxonomy" id="291208"/>
    <lineage>
        <taxon>Eukaryota</taxon>
        <taxon>Fungi</taxon>
        <taxon>Dikarya</taxon>
        <taxon>Ascomycota</taxon>
        <taxon>Saccharomycotina</taxon>
        <taxon>Pichiomycetes</taxon>
        <taxon>Metschnikowiaceae</taxon>
        <taxon>Australozyma</taxon>
    </lineage>
</organism>
<dbReference type="EMBL" id="CP138900">
    <property type="protein sequence ID" value="WPK27754.1"/>
    <property type="molecule type" value="Genomic_DNA"/>
</dbReference>
<feature type="region of interest" description="Disordered" evidence="7">
    <location>
        <begin position="787"/>
        <end position="807"/>
    </location>
</feature>
<keyword evidence="9" id="KW-1185">Reference proteome</keyword>
<keyword evidence="3" id="KW-0690">Ribosome biogenesis</keyword>
<proteinExistence type="inferred from homology"/>
<dbReference type="Pfam" id="PF04147">
    <property type="entry name" value="Nop14"/>
    <property type="match status" value="1"/>
</dbReference>
<feature type="region of interest" description="Disordered" evidence="7">
    <location>
        <begin position="15"/>
        <end position="43"/>
    </location>
</feature>
<evidence type="ECO:0000256" key="1">
    <source>
        <dbReference type="ARBA" id="ARBA00004604"/>
    </source>
</evidence>
<evidence type="ECO:0000256" key="2">
    <source>
        <dbReference type="ARBA" id="ARBA00007466"/>
    </source>
</evidence>
<dbReference type="GO" id="GO:0032040">
    <property type="term" value="C:small-subunit processome"/>
    <property type="evidence" value="ECO:0007669"/>
    <property type="project" value="InterPro"/>
</dbReference>
<evidence type="ECO:0000256" key="7">
    <source>
        <dbReference type="SAM" id="MobiDB-lite"/>
    </source>
</evidence>
<dbReference type="PANTHER" id="PTHR23183">
    <property type="entry name" value="NOP14"/>
    <property type="match status" value="1"/>
</dbReference>
<keyword evidence="5" id="KW-0539">Nucleus</keyword>
<evidence type="ECO:0000256" key="6">
    <source>
        <dbReference type="ARBA" id="ARBA00024695"/>
    </source>
</evidence>
<dbReference type="PANTHER" id="PTHR23183:SF0">
    <property type="entry name" value="NUCLEOLAR PROTEIN 14"/>
    <property type="match status" value="1"/>
</dbReference>
<feature type="region of interest" description="Disordered" evidence="7">
    <location>
        <begin position="280"/>
        <end position="305"/>
    </location>
</feature>
<comment type="function">
    <text evidence="6">Involved in nucleolar processing of pre-18S ribosomal RNA. Has a role in the nuclear export of 40S pre-ribosomal subunit to the cytoplasm.</text>
</comment>
<dbReference type="RefSeq" id="XP_062880130.1">
    <property type="nucleotide sequence ID" value="XM_063024060.1"/>
</dbReference>
<evidence type="ECO:0000256" key="4">
    <source>
        <dbReference type="ARBA" id="ARBA00022552"/>
    </source>
</evidence>
<evidence type="ECO:0000313" key="9">
    <source>
        <dbReference type="Proteomes" id="UP001338582"/>
    </source>
</evidence>
<dbReference type="GO" id="GO:0030692">
    <property type="term" value="C:Noc4p-Nop14p complex"/>
    <property type="evidence" value="ECO:0007669"/>
    <property type="project" value="TreeGrafter"/>
</dbReference>
<evidence type="ECO:0000256" key="3">
    <source>
        <dbReference type="ARBA" id="ARBA00022517"/>
    </source>
</evidence>
<dbReference type="Proteomes" id="UP001338582">
    <property type="component" value="Chromosome 7"/>
</dbReference>
<comment type="subcellular location">
    <subcellularLocation>
        <location evidence="1">Nucleus</location>
        <location evidence="1">Nucleolus</location>
    </subcellularLocation>
</comment>
<dbReference type="InterPro" id="IPR007276">
    <property type="entry name" value="Nop14"/>
</dbReference>
<evidence type="ECO:0000313" key="8">
    <source>
        <dbReference type="EMBL" id="WPK27754.1"/>
    </source>
</evidence>
<evidence type="ECO:0008006" key="10">
    <source>
        <dbReference type="Google" id="ProtNLM"/>
    </source>
</evidence>
<dbReference type="KEGG" id="asau:88176212"/>
<sequence>MAGSQLKQLKASLAAKGLVGQTNGKKGKKIAASDTRRDQAAKTRDLDEIRGEFNRFDTKVNRTKRDYTIVQGGAFVTAGKQQNNRSSRTNGGVEAAMRAEYEAEKKQRNRTGGMVDRRFGENNAKMTQEEKMLQRFTRERQLKSGAFSLGSDDEFGNDDDDANGGFTLTHSGRSLEFDSPLLGHLEEIPNYVDEDAVETGPARKKSKREVMAEIIAKSKFHRKERQKAFEKTQEEIMDLDEEFGDVVGALRGQRTARPAAIVPKSQQDIEYDAKMRELTYDRRSVPADRTKTDEEIAQEHREKMQRLEQDRINRMTALRGDEDGADADDLDDDFWAGSDDEEGQAIGEDGEEEDDEESGSQDEGSGESSGRPKSSRYQNAPVAKMPSNHAEFAEAVENMENSQVMDHIKTIGRVFHPRLAEGNKQKMDQFVAIIFEHILFLGQQSQPNAELIDDLIKLLRTMAEQYNELLVQTIRDIMKQVETRVVSQTVEKQDLVFFVALGYLFSASDHFHLVITPALILMNQFLSTCMAEEKTALPQRLGQGLVVCEILLRYQDFAKRFDPEVVRFVEKTLQWLLPEPTKISTTLSSGRPRGHLNLDKSFKPKAVQGSLSILLLFVDTKNSNQLKFELIARTVDVIDNCTSLWRDKSAAIEVLSSWQKLLQHTARYYGAFLPKLADNLSRHQKLLSNMQQSRKPLALQEHRKIAIKTFAPRFEENFNPDKKSYDPDRERQEVNKIKAQIKKEKKMGLKELRKQTRFGAIQQIEEKKQMYSDYHRKMANIVNSISTVEGAEKNQYEREKKRRQNQK</sequence>
<name>A0AAX4HH56_9ASCO</name>
<protein>
    <recommendedName>
        <fullName evidence="10">Nucleolar complex protein 14</fullName>
    </recommendedName>
</protein>
<feature type="region of interest" description="Disordered" evidence="7">
    <location>
        <begin position="317"/>
        <end position="385"/>
    </location>
</feature>
<evidence type="ECO:0000256" key="5">
    <source>
        <dbReference type="ARBA" id="ARBA00023242"/>
    </source>
</evidence>
<reference evidence="8 9" key="1">
    <citation type="submission" date="2023-10" db="EMBL/GenBank/DDBJ databases">
        <title>Draft Genome Sequence of Candida saopaulonensis from a very Premature Infant with Sepsis.</title>
        <authorList>
            <person name="Ning Y."/>
            <person name="Dai R."/>
            <person name="Xiao M."/>
            <person name="Xu Y."/>
            <person name="Yan Q."/>
            <person name="Zhang L."/>
        </authorList>
    </citation>
    <scope>NUCLEOTIDE SEQUENCE [LARGE SCALE GENOMIC DNA]</scope>
    <source>
        <strain evidence="8 9">19XY460</strain>
    </source>
</reference>